<evidence type="ECO:0000313" key="5">
    <source>
        <dbReference type="Proteomes" id="UP000294355"/>
    </source>
</evidence>
<protein>
    <submittedName>
        <fullName evidence="4">Tol-pal system protein YbgF</fullName>
    </submittedName>
</protein>
<reference evidence="4 5" key="1">
    <citation type="submission" date="2018-08" db="EMBL/GenBank/DDBJ databases">
        <authorList>
            <person name="Gonzaga-Molto A."/>
        </authorList>
    </citation>
    <scope>NUCLEOTIDE SEQUENCE [LARGE SCALE GENOMIC DNA]</scope>
    <source>
        <strain evidence="4">Acinetobacter calcoaceticus str. 2117</strain>
    </source>
</reference>
<evidence type="ECO:0000256" key="1">
    <source>
        <dbReference type="SAM" id="MobiDB-lite"/>
    </source>
</evidence>
<organism evidence="4 5">
    <name type="scientific">Acinetobacter calcoaceticus</name>
    <dbReference type="NCBI Taxonomy" id="471"/>
    <lineage>
        <taxon>Bacteria</taxon>
        <taxon>Pseudomonadati</taxon>
        <taxon>Pseudomonadota</taxon>
        <taxon>Gammaproteobacteria</taxon>
        <taxon>Moraxellales</taxon>
        <taxon>Moraxellaceae</taxon>
        <taxon>Acinetobacter</taxon>
        <taxon>Acinetobacter calcoaceticus/baumannii complex</taxon>
    </lineage>
</organism>
<feature type="signal peptide" evidence="2">
    <location>
        <begin position="1"/>
        <end position="21"/>
    </location>
</feature>
<feature type="chain" id="PRO_5019302498" evidence="2">
    <location>
        <begin position="22"/>
        <end position="287"/>
    </location>
</feature>
<feature type="domain" description="YbgF trimerisation" evidence="3">
    <location>
        <begin position="50"/>
        <end position="103"/>
    </location>
</feature>
<dbReference type="EMBL" id="LS999521">
    <property type="protein sequence ID" value="VAX44308.1"/>
    <property type="molecule type" value="Genomic_DNA"/>
</dbReference>
<dbReference type="Pfam" id="PF13174">
    <property type="entry name" value="TPR_6"/>
    <property type="match status" value="1"/>
</dbReference>
<feature type="compositionally biased region" description="Polar residues" evidence="1">
    <location>
        <begin position="111"/>
        <end position="120"/>
    </location>
</feature>
<evidence type="ECO:0000313" key="4">
    <source>
        <dbReference type="EMBL" id="VAX44308.1"/>
    </source>
</evidence>
<dbReference type="SUPFAM" id="SSF48452">
    <property type="entry name" value="TPR-like"/>
    <property type="match status" value="1"/>
</dbReference>
<evidence type="ECO:0000259" key="3">
    <source>
        <dbReference type="Pfam" id="PF16331"/>
    </source>
</evidence>
<dbReference type="Gene3D" id="1.25.40.10">
    <property type="entry name" value="Tetratricopeptide repeat domain"/>
    <property type="match status" value="1"/>
</dbReference>
<feature type="compositionally biased region" description="Low complexity" evidence="1">
    <location>
        <begin position="153"/>
        <end position="165"/>
    </location>
</feature>
<dbReference type="InterPro" id="IPR019734">
    <property type="entry name" value="TPR_rpt"/>
</dbReference>
<accession>A0A446ZIK5</accession>
<dbReference type="InterPro" id="IPR011990">
    <property type="entry name" value="TPR-like_helical_dom_sf"/>
</dbReference>
<evidence type="ECO:0000256" key="2">
    <source>
        <dbReference type="SAM" id="SignalP"/>
    </source>
</evidence>
<dbReference type="AlphaFoldDB" id="A0A446ZIK5"/>
<dbReference type="OrthoDB" id="9768142at2"/>
<gene>
    <name evidence="4" type="ORF">AC2117_01488</name>
</gene>
<keyword evidence="2" id="KW-0732">Signal</keyword>
<dbReference type="Pfam" id="PF16331">
    <property type="entry name" value="TolA_bind_tri"/>
    <property type="match status" value="1"/>
</dbReference>
<dbReference type="RefSeq" id="WP_133973056.1">
    <property type="nucleotide sequence ID" value="NZ_LS999521.1"/>
</dbReference>
<dbReference type="GO" id="GO:0070206">
    <property type="term" value="P:protein trimerization"/>
    <property type="evidence" value="ECO:0007669"/>
    <property type="project" value="InterPro"/>
</dbReference>
<feature type="region of interest" description="Disordered" evidence="1">
    <location>
        <begin position="103"/>
        <end position="166"/>
    </location>
</feature>
<dbReference type="Proteomes" id="UP000294355">
    <property type="component" value="Chromosome"/>
</dbReference>
<name>A0A446ZIK5_ACICA</name>
<dbReference type="InterPro" id="IPR032519">
    <property type="entry name" value="YbgF_tri"/>
</dbReference>
<proteinExistence type="predicted"/>
<dbReference type="Gene3D" id="1.20.5.110">
    <property type="match status" value="1"/>
</dbReference>
<sequence length="287" mass="31769" precursor="true">MRLMKHSLLFIALMSTTSLYANIPIESRGLSQSGGSSTNISSNNVSVPSNLNWELMQKNQQLENDVRALRGQLEEQSNDIEQLKKDLSNRYTDLDQRLELLNQKVDPESAPSDNPANSDTPAPANTEASTVENKVVNATPTSNPSTTPPPQPEASQPPSQNQSNSVELEKAAYTVALDAYKQGGAKKAIAPMQNFIKNHPNSVYTGNAYFWLAEFNLATDPVNYNEAKKNYNVVATRYPNSSKAPRALYQLYSIAKDVDKNTASANQYKTKILSQYPKSEEAKFFNK</sequence>